<evidence type="ECO:0008006" key="3">
    <source>
        <dbReference type="Google" id="ProtNLM"/>
    </source>
</evidence>
<dbReference type="AlphaFoldDB" id="A0A6P1GP64"/>
<name>A0A6P1GP64_SPHYA</name>
<sequence>MADETASSAYFWNSIMASPLASAAPQMSILADLVSTVQSSAGQVMERCQHEASTLLAGRLEADMTLIGQLAAARSPGDLVVACTDFISDAASDYSAAIGRMIKLEIEEAAVVSNAATGDDLRDVALSAQIVA</sequence>
<dbReference type="EMBL" id="CP047218">
    <property type="protein sequence ID" value="QHD69652.1"/>
    <property type="molecule type" value="Genomic_DNA"/>
</dbReference>
<protein>
    <recommendedName>
        <fullName evidence="3">Phasin domain-containing protein</fullName>
    </recommendedName>
</protein>
<gene>
    <name evidence="1" type="ORF">GS397_23180</name>
</gene>
<proteinExistence type="predicted"/>
<evidence type="ECO:0000313" key="1">
    <source>
        <dbReference type="EMBL" id="QHD69652.1"/>
    </source>
</evidence>
<reference evidence="1 2" key="1">
    <citation type="submission" date="2019-12" db="EMBL/GenBank/DDBJ databases">
        <title>Functional and genomic insights into the Sphingobium yanoikuyae YC-JY1, a bacterium efficiently degrading bisphenol A.</title>
        <authorList>
            <person name="Jia Y."/>
            <person name="Li X."/>
            <person name="Wang J."/>
            <person name="Eltoukhy A."/>
            <person name="Lamraoui I."/>
            <person name="Yan Y."/>
        </authorList>
    </citation>
    <scope>NUCLEOTIDE SEQUENCE [LARGE SCALE GENOMIC DNA]</scope>
    <source>
        <strain evidence="1 2">YC-JY1</strain>
    </source>
</reference>
<dbReference type="Proteomes" id="UP000464086">
    <property type="component" value="Chromosome"/>
</dbReference>
<organism evidence="1 2">
    <name type="scientific">Sphingobium yanoikuyae</name>
    <name type="common">Sphingomonas yanoikuyae</name>
    <dbReference type="NCBI Taxonomy" id="13690"/>
    <lineage>
        <taxon>Bacteria</taxon>
        <taxon>Pseudomonadati</taxon>
        <taxon>Pseudomonadota</taxon>
        <taxon>Alphaproteobacteria</taxon>
        <taxon>Sphingomonadales</taxon>
        <taxon>Sphingomonadaceae</taxon>
        <taxon>Sphingobium</taxon>
    </lineage>
</organism>
<evidence type="ECO:0000313" key="2">
    <source>
        <dbReference type="Proteomes" id="UP000464086"/>
    </source>
</evidence>
<dbReference type="RefSeq" id="WP_069337918.1">
    <property type="nucleotide sequence ID" value="NZ_CALUBW010000111.1"/>
</dbReference>
<accession>A0A6P1GP64</accession>